<dbReference type="Gene3D" id="3.50.50.60">
    <property type="entry name" value="FAD/NAD(P)-binding domain"/>
    <property type="match status" value="1"/>
</dbReference>
<reference evidence="12 13" key="1">
    <citation type="submission" date="2018-06" db="EMBL/GenBank/DDBJ databases">
        <authorList>
            <consortium name="Pathogen Informatics"/>
            <person name="Doyle S."/>
        </authorList>
    </citation>
    <scope>NUCLEOTIDE SEQUENCE [LARGE SCALE GENOMIC DNA]</scope>
    <source>
        <strain evidence="12 13">NCTC10899</strain>
    </source>
</reference>
<evidence type="ECO:0000256" key="9">
    <source>
        <dbReference type="RuleBase" id="RU003969"/>
    </source>
</evidence>
<dbReference type="EMBL" id="UGUU01000001">
    <property type="protein sequence ID" value="SUD42009.1"/>
    <property type="molecule type" value="Genomic_DNA"/>
</dbReference>
<dbReference type="Pfam" id="PF00732">
    <property type="entry name" value="GMC_oxred_N"/>
    <property type="match status" value="1"/>
</dbReference>
<dbReference type="PROSITE" id="PS00623">
    <property type="entry name" value="GMC_OXRED_1"/>
    <property type="match status" value="1"/>
</dbReference>
<dbReference type="InterPro" id="IPR012132">
    <property type="entry name" value="GMC_OxRdtase"/>
</dbReference>
<dbReference type="SUPFAM" id="SSF54373">
    <property type="entry name" value="FAD-linked reductases, C-terminal domain"/>
    <property type="match status" value="1"/>
</dbReference>
<name>A0A379J0G6_ECTME</name>
<dbReference type="GO" id="GO:0016020">
    <property type="term" value="C:membrane"/>
    <property type="evidence" value="ECO:0007669"/>
    <property type="project" value="TreeGrafter"/>
</dbReference>
<dbReference type="GO" id="GO:0050660">
    <property type="term" value="F:flavin adenine dinucleotide binding"/>
    <property type="evidence" value="ECO:0007669"/>
    <property type="project" value="InterPro"/>
</dbReference>
<dbReference type="NCBIfam" id="NF002550">
    <property type="entry name" value="PRK02106.1"/>
    <property type="match status" value="1"/>
</dbReference>
<dbReference type="GO" id="GO:0008812">
    <property type="term" value="F:choline dehydrogenase activity"/>
    <property type="evidence" value="ECO:0007669"/>
    <property type="project" value="UniProtKB-UniRule"/>
</dbReference>
<evidence type="ECO:0000256" key="5">
    <source>
        <dbReference type="ARBA" id="ARBA00023002"/>
    </source>
</evidence>
<organism evidence="12 13">
    <name type="scientific">Ectopseudomonas mendocina</name>
    <name type="common">Pseudomonas mendocina</name>
    <dbReference type="NCBI Taxonomy" id="300"/>
    <lineage>
        <taxon>Bacteria</taxon>
        <taxon>Pseudomonadati</taxon>
        <taxon>Pseudomonadota</taxon>
        <taxon>Gammaproteobacteria</taxon>
        <taxon>Pseudomonadales</taxon>
        <taxon>Pseudomonadaceae</taxon>
        <taxon>Ectopseudomonas</taxon>
    </lineage>
</organism>
<dbReference type="InterPro" id="IPR036188">
    <property type="entry name" value="FAD/NAD-bd_sf"/>
</dbReference>
<evidence type="ECO:0000256" key="4">
    <source>
        <dbReference type="ARBA" id="ARBA00022827"/>
    </source>
</evidence>
<dbReference type="NCBIfam" id="TIGR01810">
    <property type="entry name" value="betA"/>
    <property type="match status" value="1"/>
</dbReference>
<keyword evidence="4 7" id="KW-0274">FAD</keyword>
<dbReference type="HAMAP" id="MF_00750">
    <property type="entry name" value="Choline_dehydrogen"/>
    <property type="match status" value="1"/>
</dbReference>
<feature type="active site" description="Proton acceptor" evidence="7">
    <location>
        <position position="475"/>
    </location>
</feature>
<feature type="domain" description="Glucose-methanol-choline oxidoreductase N-terminal" evidence="11">
    <location>
        <begin position="261"/>
        <end position="275"/>
    </location>
</feature>
<comment type="catalytic activity">
    <reaction evidence="7 9">
        <text>choline + A = betaine aldehyde + AH2</text>
        <dbReference type="Rhea" id="RHEA:17433"/>
        <dbReference type="ChEBI" id="CHEBI:13193"/>
        <dbReference type="ChEBI" id="CHEBI:15354"/>
        <dbReference type="ChEBI" id="CHEBI:15710"/>
        <dbReference type="ChEBI" id="CHEBI:17499"/>
        <dbReference type="EC" id="1.1.99.1"/>
    </reaction>
</comment>
<evidence type="ECO:0000313" key="13">
    <source>
        <dbReference type="Proteomes" id="UP000254260"/>
    </source>
</evidence>
<evidence type="ECO:0000256" key="7">
    <source>
        <dbReference type="HAMAP-Rule" id="MF_00750"/>
    </source>
</evidence>
<evidence type="ECO:0000259" key="11">
    <source>
        <dbReference type="PROSITE" id="PS00624"/>
    </source>
</evidence>
<dbReference type="Proteomes" id="UP000254260">
    <property type="component" value="Unassembled WGS sequence"/>
</dbReference>
<comment type="catalytic activity">
    <reaction evidence="7">
        <text>betaine aldehyde + NAD(+) + H2O = glycine betaine + NADH + 2 H(+)</text>
        <dbReference type="Rhea" id="RHEA:15305"/>
        <dbReference type="ChEBI" id="CHEBI:15377"/>
        <dbReference type="ChEBI" id="CHEBI:15378"/>
        <dbReference type="ChEBI" id="CHEBI:15710"/>
        <dbReference type="ChEBI" id="CHEBI:17750"/>
        <dbReference type="ChEBI" id="CHEBI:57540"/>
        <dbReference type="ChEBI" id="CHEBI:57945"/>
        <dbReference type="EC" id="1.2.1.8"/>
    </reaction>
</comment>
<comment type="similarity">
    <text evidence="2 7 8">Belongs to the GMC oxidoreductase family.</text>
</comment>
<dbReference type="InterPro" id="IPR007867">
    <property type="entry name" value="GMC_OxRtase_C"/>
</dbReference>
<evidence type="ECO:0000256" key="6">
    <source>
        <dbReference type="ARBA" id="ARBA00023027"/>
    </source>
</evidence>
<dbReference type="PIRSF" id="PIRSF000137">
    <property type="entry name" value="Alcohol_oxidase"/>
    <property type="match status" value="1"/>
</dbReference>
<dbReference type="InterPro" id="IPR011533">
    <property type="entry name" value="BetA"/>
</dbReference>
<dbReference type="GO" id="GO:0008802">
    <property type="term" value="F:betaine-aldehyde dehydrogenase (NAD+) activity"/>
    <property type="evidence" value="ECO:0007669"/>
    <property type="project" value="UniProtKB-EC"/>
</dbReference>
<dbReference type="OrthoDB" id="9785276at2"/>
<dbReference type="EC" id="1.1.99.1" evidence="7"/>
<dbReference type="PROSITE" id="PS00624">
    <property type="entry name" value="GMC_OXRED_2"/>
    <property type="match status" value="1"/>
</dbReference>
<comment type="pathway">
    <text evidence="7 9">Amine and polyamine biosynthesis; betaine biosynthesis via choline pathway; betaine aldehyde from choline (cytochrome c reductase route): step 1/1.</text>
</comment>
<dbReference type="PANTHER" id="PTHR11552">
    <property type="entry name" value="GLUCOSE-METHANOL-CHOLINE GMC OXIDOREDUCTASE"/>
    <property type="match status" value="1"/>
</dbReference>
<accession>A0A379J0G6</accession>
<dbReference type="Gene3D" id="3.30.560.10">
    <property type="entry name" value="Glucose Oxidase, domain 3"/>
    <property type="match status" value="1"/>
</dbReference>
<dbReference type="PANTHER" id="PTHR11552:SF147">
    <property type="entry name" value="CHOLINE DEHYDROGENASE, MITOCHONDRIAL"/>
    <property type="match status" value="1"/>
</dbReference>
<sequence length="568" mass="62755">MTQEFDYIIIGAGSAGNVLATRLTEDADVSVLLLEAGGPDYRLDFRTQMPAALAFPLQGRRYNWAYETDPEPYMNNRRMECGRGKGLGGSSLINGMCYIRGNALDFDNWAKQPGLEDWSYLDCLPYFRKAETRDIGANDYHGDSGPVSVTTPKAGNNPLFHAMVEAGVQAGYPRTDDLNGYQQEGFGPMDRTVTPEGRRASTARGYLDQARERPNLTIVTHATTDRILFEGKRAIGVSYLRGNGNTTIRARARREVLLCAGAIASPQILQRSGVGPSDLLLGLDIDVVHYLPGVGANLQDHLEMYLQYACTQPVSLYPALKLLNQPGIGAQWLFTGNGIGASNQFEAGGFIRTRPEFTWPNIQFHFLPVAINYNGSNAVNEHGFQAHVGSMRSPSRGRVRLKSKDPRQHPSILFNYMSHEQDWQEFRDAIRITREIMAQPALDPYRGREISPGIDCQSDAELDAFIREHAETAFHPSCSCKMGEDDMAVVDGQGRVHGLQGLRVVDASIMPEIITGNLNATTIMIAEKIADKIRGRQPLPRSTAPYFVAGDRPVRGTPLRSQHDRLVG</sequence>
<evidence type="ECO:0000256" key="2">
    <source>
        <dbReference type="ARBA" id="ARBA00010790"/>
    </source>
</evidence>
<evidence type="ECO:0000256" key="8">
    <source>
        <dbReference type="RuleBase" id="RU003968"/>
    </source>
</evidence>
<feature type="domain" description="Glucose-methanol-choline oxidoreductase N-terminal" evidence="10">
    <location>
        <begin position="84"/>
        <end position="107"/>
    </location>
</feature>
<keyword evidence="3 7" id="KW-0285">Flavoprotein</keyword>
<dbReference type="AlphaFoldDB" id="A0A379J0G6"/>
<keyword evidence="6 7" id="KW-0520">NAD</keyword>
<evidence type="ECO:0000256" key="3">
    <source>
        <dbReference type="ARBA" id="ARBA00022630"/>
    </source>
</evidence>
<comment type="function">
    <text evidence="7">Involved in the biosynthesis of the osmoprotectant glycine betaine. Catalyzes the oxidation of choline to betaine aldehyde and betaine aldehyde to glycine betaine at the same rate.</text>
</comment>
<dbReference type="EC" id="1.2.1.8" evidence="7"/>
<dbReference type="SUPFAM" id="SSF51905">
    <property type="entry name" value="FAD/NAD(P)-binding domain"/>
    <property type="match status" value="1"/>
</dbReference>
<dbReference type="RefSeq" id="WP_013713665.1">
    <property type="nucleotide sequence ID" value="NZ_CBCRWL010000009.1"/>
</dbReference>
<feature type="binding site" evidence="7">
    <location>
        <begin position="6"/>
        <end position="35"/>
    </location>
    <ligand>
        <name>FAD</name>
        <dbReference type="ChEBI" id="CHEBI:57692"/>
    </ligand>
</feature>
<protein>
    <recommendedName>
        <fullName evidence="7">Oxygen-dependent choline dehydrogenase</fullName>
        <shortName evidence="7">CDH</shortName>
        <shortName evidence="7">CHD</shortName>
        <ecNumber evidence="7">1.1.99.1</ecNumber>
    </recommendedName>
    <alternativeName>
        <fullName evidence="7">Betaine aldehyde dehydrogenase</fullName>
        <shortName evidence="7">BADH</shortName>
        <ecNumber evidence="7">1.2.1.8</ecNumber>
    </alternativeName>
</protein>
<gene>
    <name evidence="7 12" type="primary">betA</name>
    <name evidence="12" type="ORF">NCTC10899_04895</name>
</gene>
<keyword evidence="5 7" id="KW-0560">Oxidoreductase</keyword>
<comment type="cofactor">
    <cofactor evidence="1 7">
        <name>FAD</name>
        <dbReference type="ChEBI" id="CHEBI:57692"/>
    </cofactor>
</comment>
<evidence type="ECO:0000259" key="10">
    <source>
        <dbReference type="PROSITE" id="PS00623"/>
    </source>
</evidence>
<dbReference type="UniPathway" id="UPA00529">
    <property type="reaction ID" value="UER00385"/>
</dbReference>
<dbReference type="Pfam" id="PF05199">
    <property type="entry name" value="GMC_oxred_C"/>
    <property type="match status" value="1"/>
</dbReference>
<evidence type="ECO:0000256" key="1">
    <source>
        <dbReference type="ARBA" id="ARBA00001974"/>
    </source>
</evidence>
<proteinExistence type="inferred from homology"/>
<dbReference type="GO" id="GO:0019285">
    <property type="term" value="P:glycine betaine biosynthetic process from choline"/>
    <property type="evidence" value="ECO:0007669"/>
    <property type="project" value="UniProtKB-UniRule"/>
</dbReference>
<dbReference type="InterPro" id="IPR000172">
    <property type="entry name" value="GMC_OxRdtase_N"/>
</dbReference>
<evidence type="ECO:0000313" key="12">
    <source>
        <dbReference type="EMBL" id="SUD42009.1"/>
    </source>
</evidence>